<dbReference type="EMBL" id="KV424013">
    <property type="protein sequence ID" value="KZT54489.1"/>
    <property type="molecule type" value="Genomic_DNA"/>
</dbReference>
<evidence type="ECO:0000313" key="8">
    <source>
        <dbReference type="Proteomes" id="UP000076842"/>
    </source>
</evidence>
<dbReference type="GO" id="GO:0008720">
    <property type="term" value="F:D-lactate dehydrogenase (NAD+) activity"/>
    <property type="evidence" value="ECO:0007669"/>
    <property type="project" value="TreeGrafter"/>
</dbReference>
<feature type="domain" description="D-isomer specific 2-hydroxyacid dehydrogenase NAD-binding" evidence="6">
    <location>
        <begin position="115"/>
        <end position="304"/>
    </location>
</feature>
<feature type="domain" description="D-isomer specific 2-hydroxyacid dehydrogenase catalytic" evidence="5">
    <location>
        <begin position="19"/>
        <end position="332"/>
    </location>
</feature>
<dbReference type="SUPFAM" id="SSF52283">
    <property type="entry name" value="Formate/glycerate dehydrogenase catalytic domain-like"/>
    <property type="match status" value="1"/>
</dbReference>
<evidence type="ECO:0000256" key="1">
    <source>
        <dbReference type="ARBA" id="ARBA00005854"/>
    </source>
</evidence>
<dbReference type="GO" id="GO:0051287">
    <property type="term" value="F:NAD binding"/>
    <property type="evidence" value="ECO:0007669"/>
    <property type="project" value="InterPro"/>
</dbReference>
<protein>
    <submittedName>
        <fullName evidence="7">Putative D-lactate dehydrogenase</fullName>
    </submittedName>
</protein>
<dbReference type="FunCoup" id="A0A165EBC8">
    <property type="interactions" value="29"/>
</dbReference>
<dbReference type="Pfam" id="PF02826">
    <property type="entry name" value="2-Hacid_dh_C"/>
    <property type="match status" value="1"/>
</dbReference>
<dbReference type="PANTHER" id="PTHR43026">
    <property type="entry name" value="2-HYDROXYACID DEHYDROGENASE HOMOLOG 1-RELATED"/>
    <property type="match status" value="1"/>
</dbReference>
<dbReference type="InterPro" id="IPR029753">
    <property type="entry name" value="D-isomer_DH_CS"/>
</dbReference>
<dbReference type="STRING" id="1353952.A0A165EBC8"/>
<keyword evidence="8" id="KW-1185">Reference proteome</keyword>
<dbReference type="PANTHER" id="PTHR43026:SF1">
    <property type="entry name" value="2-HYDROXYACID DEHYDROGENASE HOMOLOG 1-RELATED"/>
    <property type="match status" value="1"/>
</dbReference>
<evidence type="ECO:0000259" key="5">
    <source>
        <dbReference type="Pfam" id="PF00389"/>
    </source>
</evidence>
<dbReference type="Pfam" id="PF00389">
    <property type="entry name" value="2-Hacid_dh"/>
    <property type="match status" value="1"/>
</dbReference>
<dbReference type="InterPro" id="IPR006139">
    <property type="entry name" value="D-isomer_2_OHA_DH_cat_dom"/>
</dbReference>
<dbReference type="InParanoid" id="A0A165EBC8"/>
<evidence type="ECO:0000256" key="3">
    <source>
        <dbReference type="ARBA" id="ARBA00023027"/>
    </source>
</evidence>
<name>A0A165EBC8_9BASI</name>
<dbReference type="InterPro" id="IPR058205">
    <property type="entry name" value="D-LDH-like"/>
</dbReference>
<dbReference type="Proteomes" id="UP000076842">
    <property type="component" value="Unassembled WGS sequence"/>
</dbReference>
<reference evidence="7 8" key="1">
    <citation type="journal article" date="2016" name="Mol. Biol. Evol.">
        <title>Comparative Genomics of Early-Diverging Mushroom-Forming Fungi Provides Insights into the Origins of Lignocellulose Decay Capabilities.</title>
        <authorList>
            <person name="Nagy L.G."/>
            <person name="Riley R."/>
            <person name="Tritt A."/>
            <person name="Adam C."/>
            <person name="Daum C."/>
            <person name="Floudas D."/>
            <person name="Sun H."/>
            <person name="Yadav J.S."/>
            <person name="Pangilinan J."/>
            <person name="Larsson K.H."/>
            <person name="Matsuura K."/>
            <person name="Barry K."/>
            <person name="Labutti K."/>
            <person name="Kuo R."/>
            <person name="Ohm R.A."/>
            <person name="Bhattacharya S.S."/>
            <person name="Shirouzu T."/>
            <person name="Yoshinaga Y."/>
            <person name="Martin F.M."/>
            <person name="Grigoriev I.V."/>
            <person name="Hibbett D.S."/>
        </authorList>
    </citation>
    <scope>NUCLEOTIDE SEQUENCE [LARGE SCALE GENOMIC DNA]</scope>
    <source>
        <strain evidence="7 8">HHB12733</strain>
    </source>
</reference>
<dbReference type="Gene3D" id="3.40.50.720">
    <property type="entry name" value="NAD(P)-binding Rossmann-like Domain"/>
    <property type="match status" value="2"/>
</dbReference>
<evidence type="ECO:0000256" key="2">
    <source>
        <dbReference type="ARBA" id="ARBA00023002"/>
    </source>
</evidence>
<dbReference type="OrthoDB" id="298012at2759"/>
<sequence length="344" mass="37723">MDKERILLYSSKQWSLNAYDYQIEKDKSPFEMVPTPDLLGENTVNQAKGFKIVSIFVNDKLSAKTAEALAEFGVGMVVLRCAGYDNVDVDACTKHGITVTRVPAYSPYAVAEFAIALLLGVNRKIHRASSKMLHGDFSLDGLVGWDLHGKTAGIIGTGQTGAIVANILHAFGMRILCNDIYQNPSLLTVPNLTYVNSLDEMLPQCDVVSLHCPLNEHTLRLVDPAFIGKCKPGFTLINVARGGLVDSEALLKGLRAGQVGAAGMDVYENETEIFFHDRRESGIHDDNLGRLLLLPQVLITPHQAFLTRDALGTIVETSLESIRQYLSGKRLHDVQHSLNKAPQL</sequence>
<dbReference type="InterPro" id="IPR036291">
    <property type="entry name" value="NAD(P)-bd_dom_sf"/>
</dbReference>
<comment type="similarity">
    <text evidence="1 4">Belongs to the D-isomer specific 2-hydroxyacid dehydrogenase family.</text>
</comment>
<evidence type="ECO:0000259" key="6">
    <source>
        <dbReference type="Pfam" id="PF02826"/>
    </source>
</evidence>
<keyword evidence="2 4" id="KW-0560">Oxidoreductase</keyword>
<organism evidence="7 8">
    <name type="scientific">Calocera cornea HHB12733</name>
    <dbReference type="NCBI Taxonomy" id="1353952"/>
    <lineage>
        <taxon>Eukaryota</taxon>
        <taxon>Fungi</taxon>
        <taxon>Dikarya</taxon>
        <taxon>Basidiomycota</taxon>
        <taxon>Agaricomycotina</taxon>
        <taxon>Dacrymycetes</taxon>
        <taxon>Dacrymycetales</taxon>
        <taxon>Dacrymycetaceae</taxon>
        <taxon>Calocera</taxon>
    </lineage>
</organism>
<dbReference type="PROSITE" id="PS00670">
    <property type="entry name" value="D_2_HYDROXYACID_DH_2"/>
    <property type="match status" value="1"/>
</dbReference>
<gene>
    <name evidence="7" type="ORF">CALCODRAFT_524847</name>
</gene>
<keyword evidence="3" id="KW-0520">NAD</keyword>
<dbReference type="InterPro" id="IPR006140">
    <property type="entry name" value="D-isomer_DH_NAD-bd"/>
</dbReference>
<accession>A0A165EBC8</accession>
<evidence type="ECO:0000256" key="4">
    <source>
        <dbReference type="RuleBase" id="RU003719"/>
    </source>
</evidence>
<dbReference type="SUPFAM" id="SSF51735">
    <property type="entry name" value="NAD(P)-binding Rossmann-fold domains"/>
    <property type="match status" value="1"/>
</dbReference>
<dbReference type="AlphaFoldDB" id="A0A165EBC8"/>
<dbReference type="CDD" id="cd12183">
    <property type="entry name" value="LDH_like_2"/>
    <property type="match status" value="1"/>
</dbReference>
<proteinExistence type="inferred from homology"/>
<evidence type="ECO:0000313" key="7">
    <source>
        <dbReference type="EMBL" id="KZT54489.1"/>
    </source>
</evidence>